<dbReference type="Pfam" id="PF00483">
    <property type="entry name" value="NTP_transferase"/>
    <property type="match status" value="1"/>
</dbReference>
<dbReference type="InterPro" id="IPR018357">
    <property type="entry name" value="Hexapep_transf_CS"/>
</dbReference>
<keyword evidence="2 5" id="KW-0808">Transferase</keyword>
<dbReference type="RefSeq" id="WP_011762679.1">
    <property type="nucleotide sequence ID" value="NC_008701.1"/>
</dbReference>
<dbReference type="CDD" id="cd04181">
    <property type="entry name" value="NTP_transferase"/>
    <property type="match status" value="1"/>
</dbReference>
<dbReference type="InterPro" id="IPR011004">
    <property type="entry name" value="Trimer_LpxA-like_sf"/>
</dbReference>
<dbReference type="GO" id="GO:0016740">
    <property type="term" value="F:transferase activity"/>
    <property type="evidence" value="ECO:0007669"/>
    <property type="project" value="UniProtKB-KW"/>
</dbReference>
<keyword evidence="6" id="KW-1185">Reference proteome</keyword>
<dbReference type="OrthoDB" id="15372at2157"/>
<feature type="domain" description="Nucleotidyl transferase" evidence="3">
    <location>
        <begin position="5"/>
        <end position="233"/>
    </location>
</feature>
<dbReference type="Pfam" id="PF25087">
    <property type="entry name" value="GMPPB_C"/>
    <property type="match status" value="1"/>
</dbReference>
<name>A1RT22_PYRIL</name>
<dbReference type="InterPro" id="IPR050486">
    <property type="entry name" value="Mannose-1P_guanyltransferase"/>
</dbReference>
<dbReference type="InterPro" id="IPR056729">
    <property type="entry name" value="GMPPB_C"/>
</dbReference>
<proteinExistence type="inferred from homology"/>
<dbReference type="KEGG" id="pis:Pisl_0928"/>
<dbReference type="InterPro" id="IPR005835">
    <property type="entry name" value="NTP_transferase_dom"/>
</dbReference>
<evidence type="ECO:0000313" key="5">
    <source>
        <dbReference type="EMBL" id="ABL88104.1"/>
    </source>
</evidence>
<evidence type="ECO:0000259" key="3">
    <source>
        <dbReference type="Pfam" id="PF00483"/>
    </source>
</evidence>
<dbReference type="EMBL" id="CP000504">
    <property type="protein sequence ID" value="ABL88104.1"/>
    <property type="molecule type" value="Genomic_DNA"/>
</dbReference>
<dbReference type="PANTHER" id="PTHR22572">
    <property type="entry name" value="SUGAR-1-PHOSPHATE GUANYL TRANSFERASE"/>
    <property type="match status" value="1"/>
</dbReference>
<feature type="domain" description="Mannose-1-phosphate guanyltransferase C-terminal" evidence="4">
    <location>
        <begin position="249"/>
        <end position="357"/>
    </location>
</feature>
<protein>
    <submittedName>
        <fullName evidence="5">Nucleotidyl transferase</fullName>
    </submittedName>
</protein>
<accession>A1RT22</accession>
<dbReference type="SUPFAM" id="SSF53448">
    <property type="entry name" value="Nucleotide-diphospho-sugar transferases"/>
    <property type="match status" value="1"/>
</dbReference>
<organism evidence="5 6">
    <name type="scientific">Pyrobaculum islandicum (strain DSM 4184 / JCM 9189 / GEO3)</name>
    <dbReference type="NCBI Taxonomy" id="384616"/>
    <lineage>
        <taxon>Archaea</taxon>
        <taxon>Thermoproteota</taxon>
        <taxon>Thermoprotei</taxon>
        <taxon>Thermoproteales</taxon>
        <taxon>Thermoproteaceae</taxon>
        <taxon>Pyrobaculum</taxon>
    </lineage>
</organism>
<sequence>MAESGIILAGGFATRLRPLSYTKPKPLFPVLGRPVLDWVIEKVAEVTEPVISARYLSNIIKNYVAARWGDRVRVIEEDKPLGDGGAVINVVKSLGLRGPIIVANGDVFTDLSVKSLWEYHKRSGAAVTIALIEVPPDEISRFGIAVLDERGHIKRFVEKPREPIGSNLANAGFYIFEPEAVKEFPESNSGEVKIAKHIIPRLMEKFDIYGYIHRGLWFDIGTYNDYLKANFAALDNCKFCSPEVPGVKIIPPVYMGEGVVIGPGSVIGPYAVIGARSKLGPYVRVKESVLMEGVVAEAGAYIYRSIVGEGVVLGKWVRLIEAVVADGVYVKDEVYVGRGAAVGPNREVEQDVKDGEILP</sequence>
<dbReference type="Gene3D" id="2.160.10.10">
    <property type="entry name" value="Hexapeptide repeat proteins"/>
    <property type="match status" value="1"/>
</dbReference>
<dbReference type="InterPro" id="IPR029044">
    <property type="entry name" value="Nucleotide-diphossugar_trans"/>
</dbReference>
<dbReference type="Gene3D" id="3.90.550.10">
    <property type="entry name" value="Spore Coat Polysaccharide Biosynthesis Protein SpsA, Chain A"/>
    <property type="match status" value="1"/>
</dbReference>
<reference evidence="5" key="1">
    <citation type="submission" date="2006-12" db="EMBL/GenBank/DDBJ databases">
        <title>Complete sequence of Pyrobaculum islandicum DSM 4184.</title>
        <authorList>
            <person name="Copeland A."/>
            <person name="Lucas S."/>
            <person name="Lapidus A."/>
            <person name="Barry K."/>
            <person name="Detter J.C."/>
            <person name="Glavina del Rio T."/>
            <person name="Dalin E."/>
            <person name="Tice H."/>
            <person name="Pitluck S."/>
            <person name="Meincke L."/>
            <person name="Brettin T."/>
            <person name="Bruce D."/>
            <person name="Han C."/>
            <person name="Tapia R."/>
            <person name="Gilna P."/>
            <person name="Schmutz J."/>
            <person name="Larimer F."/>
            <person name="Land M."/>
            <person name="Hauser L."/>
            <person name="Kyrpides N."/>
            <person name="Mikhailova N."/>
            <person name="Cozen A.E."/>
            <person name="Fitz-Gibbon S.T."/>
            <person name="House C.H."/>
            <person name="Saltikov C."/>
            <person name="Lowe T."/>
            <person name="Richardson P."/>
        </authorList>
    </citation>
    <scope>NUCLEOTIDE SEQUENCE [LARGE SCALE GENOMIC DNA]</scope>
    <source>
        <strain evidence="5">DSM 4184</strain>
    </source>
</reference>
<dbReference type="HOGENOM" id="CLU_029499_0_2_2"/>
<dbReference type="SUPFAM" id="SSF51161">
    <property type="entry name" value="Trimeric LpxA-like enzymes"/>
    <property type="match status" value="1"/>
</dbReference>
<evidence type="ECO:0000259" key="4">
    <source>
        <dbReference type="Pfam" id="PF25087"/>
    </source>
</evidence>
<evidence type="ECO:0000256" key="2">
    <source>
        <dbReference type="ARBA" id="ARBA00022679"/>
    </source>
</evidence>
<dbReference type="Proteomes" id="UP000002595">
    <property type="component" value="Chromosome"/>
</dbReference>
<dbReference type="PROSITE" id="PS00101">
    <property type="entry name" value="HEXAPEP_TRANSFERASES"/>
    <property type="match status" value="1"/>
</dbReference>
<evidence type="ECO:0000256" key="1">
    <source>
        <dbReference type="ARBA" id="ARBA00007274"/>
    </source>
</evidence>
<dbReference type="STRING" id="384616.Pisl_0928"/>
<evidence type="ECO:0000313" key="6">
    <source>
        <dbReference type="Proteomes" id="UP000002595"/>
    </source>
</evidence>
<dbReference type="GeneID" id="4616743"/>
<gene>
    <name evidence="5" type="ordered locus">Pisl_0928</name>
</gene>
<dbReference type="eggNOG" id="arCOG00666">
    <property type="taxonomic scope" value="Archaea"/>
</dbReference>
<comment type="similarity">
    <text evidence="1">Belongs to the transferase hexapeptide repeat family.</text>
</comment>
<dbReference type="AlphaFoldDB" id="A1RT22"/>